<comment type="caution">
    <text evidence="5">The sequence shown here is derived from an EMBL/GenBank/DDBJ whole genome shotgun (WGS) entry which is preliminary data.</text>
</comment>
<sequence length="193" mass="21918">MRMKYPGKPTMLSRTDWDTKEENKGNLDKGNTPEYIIVHHTGDTNDELAKKYGTDDKGFFKREQEIQMEAGYGDIAYNFGIGIGANILEGRNPTYRGGHIKTQDGISNGNTLGVVVLGNYEIRDFKSSQKTALINLLAYLCYEYNIHPSKIKGHRDVNTGTYATVCPGKNIYRELSSIRDEVCYKLWPDFKPY</sequence>
<organism evidence="5 6">
    <name type="scientific">Clostridium tepidiprofundi DSM 19306</name>
    <dbReference type="NCBI Taxonomy" id="1121338"/>
    <lineage>
        <taxon>Bacteria</taxon>
        <taxon>Bacillati</taxon>
        <taxon>Bacillota</taxon>
        <taxon>Clostridia</taxon>
        <taxon>Eubacteriales</taxon>
        <taxon>Clostridiaceae</taxon>
        <taxon>Clostridium</taxon>
    </lineage>
</organism>
<dbReference type="EMBL" id="LTBA01000106">
    <property type="protein sequence ID" value="KYH28022.1"/>
    <property type="molecule type" value="Genomic_DNA"/>
</dbReference>
<feature type="region of interest" description="Disordered" evidence="2">
    <location>
        <begin position="1"/>
        <end position="32"/>
    </location>
</feature>
<dbReference type="InterPro" id="IPR006619">
    <property type="entry name" value="PGRP_domain_met/bac"/>
</dbReference>
<dbReference type="Proteomes" id="UP000075531">
    <property type="component" value="Unassembled WGS sequence"/>
</dbReference>
<evidence type="ECO:0000256" key="1">
    <source>
        <dbReference type="ARBA" id="ARBA00007553"/>
    </source>
</evidence>
<dbReference type="SMART" id="SM00644">
    <property type="entry name" value="Ami_2"/>
    <property type="match status" value="1"/>
</dbReference>
<comment type="similarity">
    <text evidence="1">Belongs to the N-acetylmuramoyl-L-alanine amidase 2 family.</text>
</comment>
<proteinExistence type="inferred from homology"/>
<dbReference type="CDD" id="cd06583">
    <property type="entry name" value="PGRP"/>
    <property type="match status" value="1"/>
</dbReference>
<evidence type="ECO:0000256" key="2">
    <source>
        <dbReference type="SAM" id="MobiDB-lite"/>
    </source>
</evidence>
<dbReference type="GO" id="GO:0008270">
    <property type="term" value="F:zinc ion binding"/>
    <property type="evidence" value="ECO:0007669"/>
    <property type="project" value="InterPro"/>
</dbReference>
<accession>A0A151AK86</accession>
<reference evidence="5 6" key="1">
    <citation type="submission" date="2016-02" db="EMBL/GenBank/DDBJ databases">
        <title>Genome sequence of Clostridium tepidiprofundi DSM 19306.</title>
        <authorList>
            <person name="Poehlein A."/>
            <person name="Daniel R."/>
        </authorList>
    </citation>
    <scope>NUCLEOTIDE SEQUENCE [LARGE SCALE GENOMIC DNA]</scope>
    <source>
        <strain evidence="5 6">DSM 19306</strain>
    </source>
</reference>
<evidence type="ECO:0000313" key="5">
    <source>
        <dbReference type="EMBL" id="KYH28022.1"/>
    </source>
</evidence>
<dbReference type="InterPro" id="IPR002502">
    <property type="entry name" value="Amidase_domain"/>
</dbReference>
<dbReference type="SMART" id="SM00701">
    <property type="entry name" value="PGRP"/>
    <property type="match status" value="1"/>
</dbReference>
<dbReference type="GO" id="GO:0009253">
    <property type="term" value="P:peptidoglycan catabolic process"/>
    <property type="evidence" value="ECO:0007669"/>
    <property type="project" value="InterPro"/>
</dbReference>
<name>A0A151AK86_9CLOT</name>
<dbReference type="PANTHER" id="PTHR11022">
    <property type="entry name" value="PEPTIDOGLYCAN RECOGNITION PROTEIN"/>
    <property type="match status" value="1"/>
</dbReference>
<dbReference type="STRING" id="1121338.CLTEP_27780"/>
<gene>
    <name evidence="5" type="ORF">CLTEP_27780</name>
</gene>
<evidence type="ECO:0000313" key="6">
    <source>
        <dbReference type="Proteomes" id="UP000075531"/>
    </source>
</evidence>
<feature type="domain" description="Peptidoglycan recognition protein family" evidence="4">
    <location>
        <begin position="9"/>
        <end position="158"/>
    </location>
</feature>
<dbReference type="GO" id="GO:0008745">
    <property type="term" value="F:N-acetylmuramoyl-L-alanine amidase activity"/>
    <property type="evidence" value="ECO:0007669"/>
    <property type="project" value="InterPro"/>
</dbReference>
<dbReference type="InterPro" id="IPR036505">
    <property type="entry name" value="Amidase/PGRP_sf"/>
</dbReference>
<dbReference type="PANTHER" id="PTHR11022:SF41">
    <property type="entry name" value="PEPTIDOGLYCAN-RECOGNITION PROTEIN LC-RELATED"/>
    <property type="match status" value="1"/>
</dbReference>
<dbReference type="Pfam" id="PF01510">
    <property type="entry name" value="Amidase_2"/>
    <property type="match status" value="1"/>
</dbReference>
<dbReference type="SUPFAM" id="SSF55846">
    <property type="entry name" value="N-acetylmuramoyl-L-alanine amidase-like"/>
    <property type="match status" value="1"/>
</dbReference>
<dbReference type="PATRIC" id="fig|1121338.3.peg.2925"/>
<feature type="domain" description="N-acetylmuramoyl-L-alanine amidase" evidence="3">
    <location>
        <begin position="22"/>
        <end position="168"/>
    </location>
</feature>
<protein>
    <submittedName>
        <fullName evidence="5">N-acetylmuramoyl-L-alanine amidase</fullName>
    </submittedName>
</protein>
<dbReference type="InterPro" id="IPR015510">
    <property type="entry name" value="PGRP"/>
</dbReference>
<feature type="compositionally biased region" description="Basic and acidic residues" evidence="2">
    <location>
        <begin position="15"/>
        <end position="27"/>
    </location>
</feature>
<evidence type="ECO:0000259" key="3">
    <source>
        <dbReference type="SMART" id="SM00644"/>
    </source>
</evidence>
<dbReference type="Gene3D" id="3.40.80.10">
    <property type="entry name" value="Peptidoglycan recognition protein-like"/>
    <property type="match status" value="1"/>
</dbReference>
<dbReference type="AlphaFoldDB" id="A0A151AK86"/>
<dbReference type="RefSeq" id="WP_066827648.1">
    <property type="nucleotide sequence ID" value="NZ_LTBA01000106.1"/>
</dbReference>
<evidence type="ECO:0000259" key="4">
    <source>
        <dbReference type="SMART" id="SM00701"/>
    </source>
</evidence>
<keyword evidence="6" id="KW-1185">Reference proteome</keyword>